<name>A0A7W9MFE5_9ACTN</name>
<feature type="compositionally biased region" description="Low complexity" evidence="1">
    <location>
        <begin position="19"/>
        <end position="37"/>
    </location>
</feature>
<comment type="caution">
    <text evidence="3">The sequence shown here is derived from an EMBL/GenBank/DDBJ whole genome shotgun (WGS) entry which is preliminary data.</text>
</comment>
<evidence type="ECO:0000313" key="3">
    <source>
        <dbReference type="EMBL" id="MBB5818710.1"/>
    </source>
</evidence>
<evidence type="ECO:0000313" key="4">
    <source>
        <dbReference type="Proteomes" id="UP000540685"/>
    </source>
</evidence>
<keyword evidence="2" id="KW-0472">Membrane</keyword>
<feature type="compositionally biased region" description="Gly residues" evidence="1">
    <location>
        <begin position="8"/>
        <end position="18"/>
    </location>
</feature>
<proteinExistence type="predicted"/>
<reference evidence="3 4" key="1">
    <citation type="submission" date="2020-08" db="EMBL/GenBank/DDBJ databases">
        <title>Sequencing the genomes of 1000 actinobacteria strains.</title>
        <authorList>
            <person name="Klenk H.-P."/>
        </authorList>
    </citation>
    <scope>NUCLEOTIDE SEQUENCE [LARGE SCALE GENOMIC DNA]</scope>
    <source>
        <strain evidence="3 4">DSM 46887</strain>
    </source>
</reference>
<organism evidence="3 4">
    <name type="scientific">Streptosporangium becharense</name>
    <dbReference type="NCBI Taxonomy" id="1816182"/>
    <lineage>
        <taxon>Bacteria</taxon>
        <taxon>Bacillati</taxon>
        <taxon>Actinomycetota</taxon>
        <taxon>Actinomycetes</taxon>
        <taxon>Streptosporangiales</taxon>
        <taxon>Streptosporangiaceae</taxon>
        <taxon>Streptosporangium</taxon>
    </lineage>
</organism>
<keyword evidence="2" id="KW-0812">Transmembrane</keyword>
<dbReference type="EMBL" id="JACHMP010000001">
    <property type="protein sequence ID" value="MBB5818710.1"/>
    <property type="molecule type" value="Genomic_DNA"/>
</dbReference>
<feature type="transmembrane region" description="Helical" evidence="2">
    <location>
        <begin position="197"/>
        <end position="224"/>
    </location>
</feature>
<keyword evidence="2" id="KW-1133">Transmembrane helix</keyword>
<accession>A0A7W9MFE5</accession>
<feature type="region of interest" description="Disordered" evidence="1">
    <location>
        <begin position="235"/>
        <end position="254"/>
    </location>
</feature>
<evidence type="ECO:0000256" key="1">
    <source>
        <dbReference type="SAM" id="MobiDB-lite"/>
    </source>
</evidence>
<feature type="transmembrane region" description="Helical" evidence="2">
    <location>
        <begin position="59"/>
        <end position="81"/>
    </location>
</feature>
<protein>
    <submittedName>
        <fullName evidence="3">Putative membrane protein</fullName>
    </submittedName>
</protein>
<keyword evidence="4" id="KW-1185">Reference proteome</keyword>
<dbReference type="Proteomes" id="UP000540685">
    <property type="component" value="Unassembled WGS sequence"/>
</dbReference>
<dbReference type="RefSeq" id="WP_184542415.1">
    <property type="nucleotide sequence ID" value="NZ_JACHMP010000001.1"/>
</dbReference>
<feature type="region of interest" description="Disordered" evidence="1">
    <location>
        <begin position="1"/>
        <end position="50"/>
    </location>
</feature>
<dbReference type="AlphaFoldDB" id="A0A7W9MFE5"/>
<evidence type="ECO:0000256" key="2">
    <source>
        <dbReference type="SAM" id="Phobius"/>
    </source>
</evidence>
<gene>
    <name evidence="3" type="ORF">F4562_001772</name>
</gene>
<sequence>MSNNYGSFPGGTPGGPGYGAPQQPYGQQYSSGPSYGGYPPPNYGTPQGTPAATKVKPSLGWIFGAWFLAIVSVIIGIVAIVGGGVGLVKAVADAAPTESFASGETVTVSLDPANKPAIYISTSAPTKYECSLQGASEADKPRLEKSVGTQTVTLNGVVWEQGLRIGIDKAGDYQVRCVADQADTTKFGVGREFVTGAVAGVVAGFGIPLVGILLAIVVTIVVLVKRSRARKRQAAAAAPAHSAGPWGQTRPYGS</sequence>